<dbReference type="Proteomes" id="UP001362999">
    <property type="component" value="Unassembled WGS sequence"/>
</dbReference>
<dbReference type="EMBL" id="JAWWNJ010000083">
    <property type="protein sequence ID" value="KAK7001458.1"/>
    <property type="molecule type" value="Genomic_DNA"/>
</dbReference>
<evidence type="ECO:0000313" key="2">
    <source>
        <dbReference type="Proteomes" id="UP001362999"/>
    </source>
</evidence>
<protein>
    <submittedName>
        <fullName evidence="1">Uncharacterized protein</fullName>
    </submittedName>
</protein>
<accession>A0AAW0A6J6</accession>
<comment type="caution">
    <text evidence="1">The sequence shown here is derived from an EMBL/GenBank/DDBJ whole genome shotgun (WGS) entry which is preliminary data.</text>
</comment>
<name>A0AAW0A6J6_9AGAR</name>
<dbReference type="AlphaFoldDB" id="A0AAW0A6J6"/>
<evidence type="ECO:0000313" key="1">
    <source>
        <dbReference type="EMBL" id="KAK7001458.1"/>
    </source>
</evidence>
<organism evidence="1 2">
    <name type="scientific">Favolaschia claudopus</name>
    <dbReference type="NCBI Taxonomy" id="2862362"/>
    <lineage>
        <taxon>Eukaryota</taxon>
        <taxon>Fungi</taxon>
        <taxon>Dikarya</taxon>
        <taxon>Basidiomycota</taxon>
        <taxon>Agaricomycotina</taxon>
        <taxon>Agaricomycetes</taxon>
        <taxon>Agaricomycetidae</taxon>
        <taxon>Agaricales</taxon>
        <taxon>Marasmiineae</taxon>
        <taxon>Mycenaceae</taxon>
        <taxon>Favolaschia</taxon>
    </lineage>
</organism>
<sequence length="319" mass="34995">MRGVIAPAEDWRWDRDFCFLRYAALCFDAALSMSGGMLSHVKDHIFASSALRIGTPTIDNLNLAYTEPLLRLRVHVLLLPFHIQHKINIHGCASLASLNASGIPDRPAAASSLSFALHSPSGRSHAMSASKPMPFIDGGLSDLRVLVLQTSTSGTTDAALKRVRCRSRGIDPPSFLVWLGHALSGSGDILQVVHIMPPAPSDAAIAAGYSRLGSLSLPRPTQRIAWNLVMRSSWLKPATVCPVHRRHRSPPLEFWAERQLAHTEPSSIAFSCSAWPIRYTNVLRPPLEDRHDASIALTLHIPVLKTYLPFELVDQHVAV</sequence>
<reference evidence="1 2" key="1">
    <citation type="journal article" date="2024" name="J Genomics">
        <title>Draft genome sequencing and assembly of Favolaschia claudopus CIRM-BRFM 2984 isolated from oak limbs.</title>
        <authorList>
            <person name="Navarro D."/>
            <person name="Drula E."/>
            <person name="Chaduli D."/>
            <person name="Cazenave R."/>
            <person name="Ahrendt S."/>
            <person name="Wang J."/>
            <person name="Lipzen A."/>
            <person name="Daum C."/>
            <person name="Barry K."/>
            <person name="Grigoriev I.V."/>
            <person name="Favel A."/>
            <person name="Rosso M.N."/>
            <person name="Martin F."/>
        </authorList>
    </citation>
    <scope>NUCLEOTIDE SEQUENCE [LARGE SCALE GENOMIC DNA]</scope>
    <source>
        <strain evidence="1 2">CIRM-BRFM 2984</strain>
    </source>
</reference>
<keyword evidence="2" id="KW-1185">Reference proteome</keyword>
<proteinExistence type="predicted"/>
<gene>
    <name evidence="1" type="ORF">R3P38DRAFT_3612086</name>
</gene>